<dbReference type="SUPFAM" id="SSF56524">
    <property type="entry name" value="Oxidoreductase molybdopterin-binding domain"/>
    <property type="match status" value="1"/>
</dbReference>
<keyword evidence="4" id="KW-0560">Oxidoreductase</keyword>
<dbReference type="SUPFAM" id="SSF81296">
    <property type="entry name" value="E set domains"/>
    <property type="match status" value="1"/>
</dbReference>
<dbReference type="Pfam" id="PF03404">
    <property type="entry name" value="Mo-co_dimer"/>
    <property type="match status" value="1"/>
</dbReference>
<gene>
    <name evidence="7" type="ORF">V6E02_07590</name>
</gene>
<keyword evidence="3" id="KW-0479">Metal-binding</keyword>
<name>A0ABV0EEI4_9BURK</name>
<accession>A0ABV0EEI4</accession>
<dbReference type="RefSeq" id="WP_347308181.1">
    <property type="nucleotide sequence ID" value="NZ_JBAJEX010000005.1"/>
</dbReference>
<evidence type="ECO:0000256" key="2">
    <source>
        <dbReference type="ARBA" id="ARBA00022505"/>
    </source>
</evidence>
<feature type="domain" description="Oxidoreductase molybdopterin-binding" evidence="5">
    <location>
        <begin position="96"/>
        <end position="267"/>
    </location>
</feature>
<evidence type="ECO:0000259" key="6">
    <source>
        <dbReference type="Pfam" id="PF03404"/>
    </source>
</evidence>
<keyword evidence="2" id="KW-0500">Molybdenum</keyword>
<dbReference type="PANTHER" id="PTHR19372:SF7">
    <property type="entry name" value="SULFITE OXIDASE, MITOCHONDRIAL"/>
    <property type="match status" value="1"/>
</dbReference>
<dbReference type="InterPro" id="IPR036374">
    <property type="entry name" value="OxRdtase_Mopterin-bd_sf"/>
</dbReference>
<dbReference type="InterPro" id="IPR000572">
    <property type="entry name" value="OxRdtase_Mopterin-bd_dom"/>
</dbReference>
<dbReference type="InterPro" id="IPR006311">
    <property type="entry name" value="TAT_signal"/>
</dbReference>
<evidence type="ECO:0000313" key="8">
    <source>
        <dbReference type="Proteomes" id="UP001482231"/>
    </source>
</evidence>
<dbReference type="Pfam" id="PF00174">
    <property type="entry name" value="Oxidored_molyb"/>
    <property type="match status" value="1"/>
</dbReference>
<protein>
    <submittedName>
        <fullName evidence="7">Molybdopterin-dependent oxidoreductase</fullName>
    </submittedName>
</protein>
<dbReference type="InterPro" id="IPR008335">
    <property type="entry name" value="Mopterin_OxRdtase_euk"/>
</dbReference>
<dbReference type="InterPro" id="IPR014756">
    <property type="entry name" value="Ig_E-set"/>
</dbReference>
<dbReference type="Gene3D" id="3.90.420.10">
    <property type="entry name" value="Oxidoreductase, molybdopterin-binding domain"/>
    <property type="match status" value="1"/>
</dbReference>
<dbReference type="Gene3D" id="2.60.40.650">
    <property type="match status" value="1"/>
</dbReference>
<evidence type="ECO:0000256" key="4">
    <source>
        <dbReference type="ARBA" id="ARBA00023002"/>
    </source>
</evidence>
<comment type="cofactor">
    <cofactor evidence="1">
        <name>Mo-molybdopterin</name>
        <dbReference type="ChEBI" id="CHEBI:71302"/>
    </cofactor>
</comment>
<evidence type="ECO:0000256" key="3">
    <source>
        <dbReference type="ARBA" id="ARBA00022723"/>
    </source>
</evidence>
<proteinExistence type="predicted"/>
<dbReference type="EMBL" id="JBAJEX010000005">
    <property type="protein sequence ID" value="MEO1767071.1"/>
    <property type="molecule type" value="Genomic_DNA"/>
</dbReference>
<dbReference type="PANTHER" id="PTHR19372">
    <property type="entry name" value="SULFITE REDUCTASE"/>
    <property type="match status" value="1"/>
</dbReference>
<dbReference type="PROSITE" id="PS51318">
    <property type="entry name" value="TAT"/>
    <property type="match status" value="1"/>
</dbReference>
<sequence>MKAKPGWDPSRRRFLRGGAALGGLALFGRSALSAAAEKTIELPMVNGRRELATYPQKRELILMTARPVQLETPMSVFNEGVFTPNDAFFVRWHLADVPTTVDAATFRIKVHGLVKQPLSLSVEDLKNNFEQVELAAVCQCSGNSRGLFNPRVPGGQWANGAMGNALWKGVRLRDILNKAGIQAGAVQVRFDGADGPVLPATPDFIKALDMDIALGEDVIVAYAMNGEPLPLLNGYPVRLVVPGWYATYWVKMLNDVEVIGKVDENFWMKPAYRIPDNPCACMEPGQQGVKMVPINRMNVRSFITSVADGARIKGGHTYEVKGIAFDGGFGIARVLFSADGGKTWTETRLGKDHGKYSFREWRAAFTPKRGQHYELACLAINTIGESQRFTPRWNPAGYMRNVVETVRVTAV</sequence>
<dbReference type="Proteomes" id="UP001482231">
    <property type="component" value="Unassembled WGS sequence"/>
</dbReference>
<reference evidence="7 8" key="1">
    <citation type="submission" date="2024-02" db="EMBL/GenBank/DDBJ databases">
        <title>New thermophilic sulfur-oxidizing bacteria from a hot springs of the Uzon caldera (Kamchatka, Russia).</title>
        <authorList>
            <person name="Dukat A.M."/>
            <person name="Elcheninov A.G."/>
            <person name="Frolov E.N."/>
        </authorList>
    </citation>
    <scope>NUCLEOTIDE SEQUENCE [LARGE SCALE GENOMIC DNA]</scope>
    <source>
        <strain evidence="7 8">AK1</strain>
    </source>
</reference>
<keyword evidence="8" id="KW-1185">Reference proteome</keyword>
<organism evidence="7 8">
    <name type="scientific">Thiobacter aerophilum</name>
    <dbReference type="NCBI Taxonomy" id="3121275"/>
    <lineage>
        <taxon>Bacteria</taxon>
        <taxon>Pseudomonadati</taxon>
        <taxon>Pseudomonadota</taxon>
        <taxon>Betaproteobacteria</taxon>
        <taxon>Burkholderiales</taxon>
        <taxon>Thiobacteraceae</taxon>
        <taxon>Thiobacter</taxon>
    </lineage>
</organism>
<dbReference type="PRINTS" id="PR00407">
    <property type="entry name" value="EUMOPTERIN"/>
</dbReference>
<comment type="caution">
    <text evidence="7">The sequence shown here is derived from an EMBL/GenBank/DDBJ whole genome shotgun (WGS) entry which is preliminary data.</text>
</comment>
<evidence type="ECO:0000313" key="7">
    <source>
        <dbReference type="EMBL" id="MEO1767071.1"/>
    </source>
</evidence>
<evidence type="ECO:0000256" key="1">
    <source>
        <dbReference type="ARBA" id="ARBA00001924"/>
    </source>
</evidence>
<feature type="domain" description="Moybdenum cofactor oxidoreductase dimerisation" evidence="6">
    <location>
        <begin position="294"/>
        <end position="361"/>
    </location>
</feature>
<dbReference type="InterPro" id="IPR005066">
    <property type="entry name" value="MoCF_OxRdtse_dimer"/>
</dbReference>
<evidence type="ECO:0000259" key="5">
    <source>
        <dbReference type="Pfam" id="PF00174"/>
    </source>
</evidence>